<dbReference type="AlphaFoldDB" id="A0A9W8TTK8"/>
<evidence type="ECO:0000313" key="1">
    <source>
        <dbReference type="EMBL" id="KAJ3740271.1"/>
    </source>
</evidence>
<keyword evidence="2" id="KW-1185">Reference proteome</keyword>
<sequence>EYPPAAWTFEPPQDHQITNAILRMKPYKATRPGTISNIFFRQTREWLVPYLGPLYRATFTLNHYPEDWSRTETVVL</sequence>
<protein>
    <submittedName>
        <fullName evidence="1">Uncharacterized protein</fullName>
    </submittedName>
</protein>
<feature type="non-terminal residue" evidence="1">
    <location>
        <position position="76"/>
    </location>
</feature>
<name>A0A9W8TTK8_9AGAR</name>
<gene>
    <name evidence="1" type="ORF">DFH05DRAFT_1376059</name>
</gene>
<reference evidence="1 2" key="1">
    <citation type="journal article" date="2023" name="Proc. Natl. Acad. Sci. U.S.A.">
        <title>A global phylogenomic analysis of the shiitake genus Lentinula.</title>
        <authorList>
            <person name="Sierra-Patev S."/>
            <person name="Min B."/>
            <person name="Naranjo-Ortiz M."/>
            <person name="Looney B."/>
            <person name="Konkel Z."/>
            <person name="Slot J.C."/>
            <person name="Sakamoto Y."/>
            <person name="Steenwyk J.L."/>
            <person name="Rokas A."/>
            <person name="Carro J."/>
            <person name="Camarero S."/>
            <person name="Ferreira P."/>
            <person name="Molpeceres G."/>
            <person name="Ruiz-Duenas F.J."/>
            <person name="Serrano A."/>
            <person name="Henrissat B."/>
            <person name="Drula E."/>
            <person name="Hughes K.W."/>
            <person name="Mata J.L."/>
            <person name="Ishikawa N.K."/>
            <person name="Vargas-Isla R."/>
            <person name="Ushijima S."/>
            <person name="Smith C.A."/>
            <person name="Donoghue J."/>
            <person name="Ahrendt S."/>
            <person name="Andreopoulos W."/>
            <person name="He G."/>
            <person name="LaButti K."/>
            <person name="Lipzen A."/>
            <person name="Ng V."/>
            <person name="Riley R."/>
            <person name="Sandor L."/>
            <person name="Barry K."/>
            <person name="Martinez A.T."/>
            <person name="Xiao Y."/>
            <person name="Gibbons J.G."/>
            <person name="Terashima K."/>
            <person name="Grigoriev I.V."/>
            <person name="Hibbett D."/>
        </authorList>
    </citation>
    <scope>NUCLEOTIDE SEQUENCE [LARGE SCALE GENOMIC DNA]</scope>
    <source>
        <strain evidence="1 2">TFB7810</strain>
    </source>
</reference>
<accession>A0A9W8TTK8</accession>
<dbReference type="Proteomes" id="UP001142393">
    <property type="component" value="Unassembled WGS sequence"/>
</dbReference>
<comment type="caution">
    <text evidence="1">The sequence shown here is derived from an EMBL/GenBank/DDBJ whole genome shotgun (WGS) entry which is preliminary data.</text>
</comment>
<evidence type="ECO:0000313" key="2">
    <source>
        <dbReference type="Proteomes" id="UP001142393"/>
    </source>
</evidence>
<feature type="non-terminal residue" evidence="1">
    <location>
        <position position="1"/>
    </location>
</feature>
<dbReference type="EMBL" id="JANVFU010000015">
    <property type="protein sequence ID" value="KAJ3740271.1"/>
    <property type="molecule type" value="Genomic_DNA"/>
</dbReference>
<organism evidence="1 2">
    <name type="scientific">Lentinula detonsa</name>
    <dbReference type="NCBI Taxonomy" id="2804962"/>
    <lineage>
        <taxon>Eukaryota</taxon>
        <taxon>Fungi</taxon>
        <taxon>Dikarya</taxon>
        <taxon>Basidiomycota</taxon>
        <taxon>Agaricomycotina</taxon>
        <taxon>Agaricomycetes</taxon>
        <taxon>Agaricomycetidae</taxon>
        <taxon>Agaricales</taxon>
        <taxon>Marasmiineae</taxon>
        <taxon>Omphalotaceae</taxon>
        <taxon>Lentinula</taxon>
    </lineage>
</organism>
<proteinExistence type="predicted"/>